<comment type="catalytic activity">
    <reaction evidence="9">
        <text>DNA(n) + a 2'-deoxyribonucleoside 5'-triphosphate = DNA(n+1) + diphosphate</text>
        <dbReference type="Rhea" id="RHEA:22508"/>
        <dbReference type="Rhea" id="RHEA-COMP:17339"/>
        <dbReference type="Rhea" id="RHEA-COMP:17340"/>
        <dbReference type="ChEBI" id="CHEBI:33019"/>
        <dbReference type="ChEBI" id="CHEBI:61560"/>
        <dbReference type="ChEBI" id="CHEBI:173112"/>
        <dbReference type="EC" id="2.7.7.49"/>
    </reaction>
</comment>
<keyword evidence="4" id="KW-0479">Metal-binding</keyword>
<evidence type="ECO:0000259" key="11">
    <source>
        <dbReference type="PROSITE" id="PS50878"/>
    </source>
</evidence>
<evidence type="ECO:0000256" key="9">
    <source>
        <dbReference type="ARBA" id="ARBA00048173"/>
    </source>
</evidence>
<dbReference type="PRINTS" id="PR00866">
    <property type="entry name" value="RNADNAPOLMS"/>
</dbReference>
<proteinExistence type="inferred from homology"/>
<dbReference type="Pfam" id="PF08388">
    <property type="entry name" value="GIIM"/>
    <property type="match status" value="1"/>
</dbReference>
<name>A0A248JTY7_9PROT</name>
<dbReference type="InterPro" id="IPR013597">
    <property type="entry name" value="Mat_intron_G2"/>
</dbReference>
<evidence type="ECO:0000313" key="13">
    <source>
        <dbReference type="Proteomes" id="UP000197153"/>
    </source>
</evidence>
<dbReference type="InterPro" id="IPR030931">
    <property type="entry name" value="Group_II_RT_mat"/>
</dbReference>
<evidence type="ECO:0000256" key="4">
    <source>
        <dbReference type="ARBA" id="ARBA00022723"/>
    </source>
</evidence>
<dbReference type="NCBIfam" id="TIGR04416">
    <property type="entry name" value="group_II_RT_mat"/>
    <property type="match status" value="1"/>
</dbReference>
<evidence type="ECO:0000256" key="8">
    <source>
        <dbReference type="ARBA" id="ARBA00034120"/>
    </source>
</evidence>
<feature type="region of interest" description="Disordered" evidence="10">
    <location>
        <begin position="1"/>
        <end position="45"/>
    </location>
</feature>
<dbReference type="GO" id="GO:0046872">
    <property type="term" value="F:metal ion binding"/>
    <property type="evidence" value="ECO:0007669"/>
    <property type="project" value="UniProtKB-KW"/>
</dbReference>
<dbReference type="InterPro" id="IPR000477">
    <property type="entry name" value="RT_dom"/>
</dbReference>
<dbReference type="SUPFAM" id="SSF56672">
    <property type="entry name" value="DNA/RNA polymerases"/>
    <property type="match status" value="1"/>
</dbReference>
<evidence type="ECO:0000256" key="6">
    <source>
        <dbReference type="ARBA" id="ARBA00022918"/>
    </source>
</evidence>
<keyword evidence="13" id="KW-1185">Reference proteome</keyword>
<dbReference type="CDD" id="cd01651">
    <property type="entry name" value="RT_G2_intron"/>
    <property type="match status" value="1"/>
</dbReference>
<keyword evidence="3" id="KW-0548">Nucleotidyltransferase</keyword>
<dbReference type="PROSITE" id="PS50878">
    <property type="entry name" value="RT_POL"/>
    <property type="match status" value="1"/>
</dbReference>
<dbReference type="AlphaFoldDB" id="A0A248JTY7"/>
<gene>
    <name evidence="12" type="primary">ltrA</name>
    <name evidence="12" type="ORF">Y958_12040</name>
</gene>
<evidence type="ECO:0000256" key="5">
    <source>
        <dbReference type="ARBA" id="ARBA00022842"/>
    </source>
</evidence>
<dbReference type="EC" id="2.7.7.49" evidence="1"/>
<evidence type="ECO:0000256" key="3">
    <source>
        <dbReference type="ARBA" id="ARBA00022695"/>
    </source>
</evidence>
<keyword evidence="5" id="KW-0460">Magnesium</keyword>
<dbReference type="PANTHER" id="PTHR34047">
    <property type="entry name" value="NUCLEAR INTRON MATURASE 1, MITOCHONDRIAL-RELATED"/>
    <property type="match status" value="1"/>
</dbReference>
<evidence type="ECO:0000313" key="12">
    <source>
        <dbReference type="EMBL" id="ASG21980.1"/>
    </source>
</evidence>
<dbReference type="Proteomes" id="UP000197153">
    <property type="component" value="Chromosome 1"/>
</dbReference>
<dbReference type="GO" id="GO:0051607">
    <property type="term" value="P:defense response to virus"/>
    <property type="evidence" value="ECO:0007669"/>
    <property type="project" value="UniProtKB-KW"/>
</dbReference>
<dbReference type="PANTHER" id="PTHR34047:SF8">
    <property type="entry name" value="PROTEIN YKFC"/>
    <property type="match status" value="1"/>
</dbReference>
<organism evidence="12 13">
    <name type="scientific">Nitrospirillum viridazoti CBAmc</name>
    <dbReference type="NCBI Taxonomy" id="1441467"/>
    <lineage>
        <taxon>Bacteria</taxon>
        <taxon>Pseudomonadati</taxon>
        <taxon>Pseudomonadota</taxon>
        <taxon>Alphaproteobacteria</taxon>
        <taxon>Rhodospirillales</taxon>
        <taxon>Azospirillaceae</taxon>
        <taxon>Nitrospirillum</taxon>
        <taxon>Nitrospirillum viridazoti</taxon>
    </lineage>
</organism>
<dbReference type="Pfam" id="PF00078">
    <property type="entry name" value="RVT_1"/>
    <property type="match status" value="1"/>
</dbReference>
<sequence length="466" mass="52404">MVTGDAASGSGKTRIPPEGSGRQPRGYGRDASSATAGRSLQPEAEERLLEEVLSRENMRRAYDRVMANQGAAGIDGMPVGALKPYLVEHWARLKEELLAGRYLPSPVRGVEIPKPGGGVRLLGIPTVVDRLIQQALHQVLMPLFDPDFSGSSYGFRPGRSTHQAVRAARSHMAAGLRWVVDLDLEKFFDRVNHDVLMARVARKVRDRRVLRLIRRYLRAGLMLGGVTAARGEGTPQGGPLSPLLSNILLDDLDRELERRGHAFCRYADDCNIYVRSRRAGERVMASITRFLSERLRLTVNRAKSAVARPWDRAFLGYSVTVHKQPRLKVAAKGVDRLRDKLRGLFRAGRGRSLAYTIETLAPILRGWTAYFRLAEVKGTFEDLDGWLRRKLRCILWRQWKRPRTRATNLMRRGLDEARAWASACNGRGPWWNAGASHMNDAYRKSFFDTLGLPSLMATHQRLNHAS</sequence>
<evidence type="ECO:0000256" key="2">
    <source>
        <dbReference type="ARBA" id="ARBA00022679"/>
    </source>
</evidence>
<evidence type="ECO:0000256" key="7">
    <source>
        <dbReference type="ARBA" id="ARBA00023118"/>
    </source>
</evidence>
<protein>
    <recommendedName>
        <fullName evidence="1">RNA-directed DNA polymerase</fullName>
        <ecNumber evidence="1">2.7.7.49</ecNumber>
    </recommendedName>
</protein>
<dbReference type="GO" id="GO:0003964">
    <property type="term" value="F:RNA-directed DNA polymerase activity"/>
    <property type="evidence" value="ECO:0007669"/>
    <property type="project" value="UniProtKB-KW"/>
</dbReference>
<dbReference type="KEGG" id="nao:Y958_12040"/>
<reference evidence="12 13" key="1">
    <citation type="submission" date="2017-06" db="EMBL/GenBank/DDBJ databases">
        <title>Complete genome sequence of Nitrospirillum amazonense strain CBAmC, an endophytic nitrogen-fixing and plant growth-promoting bacterium, isolated from sugarcane.</title>
        <authorList>
            <person name="Schwab S."/>
            <person name="dos Santos Teixeira K.R."/>
            <person name="Simoes Araujo J.L."/>
            <person name="Soares Vidal M."/>
            <person name="Borges de Freitas H.R."/>
            <person name="Rivello Crivelaro A.L."/>
            <person name="Bueno de Camargo Nunes A."/>
            <person name="dos Santos C.M."/>
            <person name="Palmeira da Silva Rosa D."/>
            <person name="da Silva Padilha D."/>
            <person name="da Silva E."/>
            <person name="Araujo Terra L."/>
            <person name="Soares Mendes V."/>
            <person name="Farinelli L."/>
            <person name="Magalhaes Cruz L."/>
            <person name="Baldani J.I."/>
        </authorList>
    </citation>
    <scope>NUCLEOTIDE SEQUENCE [LARGE SCALE GENOMIC DNA]</scope>
    <source>
        <strain evidence="12 13">CBAmC</strain>
    </source>
</reference>
<dbReference type="InterPro" id="IPR043502">
    <property type="entry name" value="DNA/RNA_pol_sf"/>
</dbReference>
<evidence type="ECO:0000256" key="1">
    <source>
        <dbReference type="ARBA" id="ARBA00012493"/>
    </source>
</evidence>
<keyword evidence="7" id="KW-0051">Antiviral defense</keyword>
<dbReference type="InterPro" id="IPR051083">
    <property type="entry name" value="GrpII_Intron_Splice-Mob/Def"/>
</dbReference>
<keyword evidence="6 12" id="KW-0695">RNA-directed DNA polymerase</keyword>
<accession>A0A248JTY7</accession>
<dbReference type="InterPro" id="IPR000123">
    <property type="entry name" value="Reverse_transcriptase_msDNA"/>
</dbReference>
<feature type="domain" description="Reverse transcriptase" evidence="11">
    <location>
        <begin position="93"/>
        <end position="319"/>
    </location>
</feature>
<dbReference type="GO" id="GO:0003723">
    <property type="term" value="F:RNA binding"/>
    <property type="evidence" value="ECO:0007669"/>
    <property type="project" value="InterPro"/>
</dbReference>
<keyword evidence="2" id="KW-0808">Transferase</keyword>
<evidence type="ECO:0000256" key="10">
    <source>
        <dbReference type="SAM" id="MobiDB-lite"/>
    </source>
</evidence>
<dbReference type="EMBL" id="CP022110">
    <property type="protein sequence ID" value="ASG21980.1"/>
    <property type="molecule type" value="Genomic_DNA"/>
</dbReference>
<comment type="similarity">
    <text evidence="8">Belongs to the bacterial reverse transcriptase family.</text>
</comment>